<dbReference type="GO" id="GO:0005524">
    <property type="term" value="F:ATP binding"/>
    <property type="evidence" value="ECO:0007669"/>
    <property type="project" value="InterPro"/>
</dbReference>
<dbReference type="PROSITE" id="PS50011">
    <property type="entry name" value="PROTEIN_KINASE_DOM"/>
    <property type="match status" value="1"/>
</dbReference>
<accession>A0A1I4BQF7</accession>
<dbReference type="InterPro" id="IPR000719">
    <property type="entry name" value="Prot_kinase_dom"/>
</dbReference>
<feature type="transmembrane region" description="Helical" evidence="2">
    <location>
        <begin position="523"/>
        <end position="546"/>
    </location>
</feature>
<dbReference type="PANTHER" id="PTHR10566">
    <property type="entry name" value="CHAPERONE-ACTIVITY OF BC1 COMPLEX CABC1 -RELATED"/>
    <property type="match status" value="1"/>
</dbReference>
<keyword evidence="4" id="KW-0808">Transferase</keyword>
<dbReference type="SUPFAM" id="SSF56112">
    <property type="entry name" value="Protein kinase-like (PK-like)"/>
    <property type="match status" value="1"/>
</dbReference>
<dbReference type="AlphaFoldDB" id="A0A1I4BQF7"/>
<evidence type="ECO:0000256" key="1">
    <source>
        <dbReference type="ARBA" id="ARBA00009670"/>
    </source>
</evidence>
<gene>
    <name evidence="4" type="ORF">SAMN05192579_105185</name>
</gene>
<organism evidence="4 5">
    <name type="scientific">Rhodanobacter glycinis</name>
    <dbReference type="NCBI Taxonomy" id="582702"/>
    <lineage>
        <taxon>Bacteria</taxon>
        <taxon>Pseudomonadati</taxon>
        <taxon>Pseudomonadota</taxon>
        <taxon>Gammaproteobacteria</taxon>
        <taxon>Lysobacterales</taxon>
        <taxon>Rhodanobacteraceae</taxon>
        <taxon>Rhodanobacter</taxon>
    </lineage>
</organism>
<keyword evidence="4" id="KW-0418">Kinase</keyword>
<dbReference type="Proteomes" id="UP000198725">
    <property type="component" value="Unassembled WGS sequence"/>
</dbReference>
<evidence type="ECO:0000313" key="5">
    <source>
        <dbReference type="Proteomes" id="UP000198725"/>
    </source>
</evidence>
<keyword evidence="4" id="KW-0830">Ubiquinone</keyword>
<dbReference type="GO" id="GO:0004672">
    <property type="term" value="F:protein kinase activity"/>
    <property type="evidence" value="ECO:0007669"/>
    <property type="project" value="InterPro"/>
</dbReference>
<dbReference type="InterPro" id="IPR011009">
    <property type="entry name" value="Kinase-like_dom_sf"/>
</dbReference>
<comment type="similarity">
    <text evidence="1">Belongs to the protein kinase superfamily. ADCK protein kinase family.</text>
</comment>
<keyword evidence="2" id="KW-1133">Transmembrane helix</keyword>
<sequence>MSDYGSLSRYAQIGAFLLRYRKAGLFDGLDLDVQESTLADQADQVPAGRPEQFVNDLEALGPTFIKIGQALSTRPDMVPPAYMSALERMQDDVTPVPVAAVRAVIEEELDARITTLFSSFDDEPLATGSMAQVHAATLRDGRAVVVKVQRPHIAQTLREDLAILDKLAGAAERMTEMGRRYGFVDWVSELRHSLANEIDFELEADNLRCFAANLECYPRLYVPQPVEGFTTTRVLTMDRVHGVKVTHIPPVRRIEQPMGAEAAELMRAYLDQVFVHGLVHADPHPGNVLLMDDRRLALFDLGMVARLTPRTRRNLLKLLLGAIGGNADQVGEISEAMGTQLEDFQHGTYRRQLDQLVSSYVGFQGAKRGFSEGRLVLELARIGAACGLRPPPEMSILGKTLLNLEAVTDALDPNLDVRALVEQHLQQVLRQQAISSMSPANLASEWLDMQELARHTPQHMAAILRTLAENRLRVRIDGLEESRMMESMQKIANRVASGIIIAALVVGAALVKGTADSGRWFGLPYLAVIFLAVAVVLGGSLLLNALRRDSKVERAADRETG</sequence>
<feature type="domain" description="Protein kinase" evidence="3">
    <location>
        <begin position="119"/>
        <end position="447"/>
    </location>
</feature>
<dbReference type="InterPro" id="IPR050154">
    <property type="entry name" value="UbiB_kinase"/>
</dbReference>
<dbReference type="CDD" id="cd05121">
    <property type="entry name" value="ABC1_ADCK3-like"/>
    <property type="match status" value="1"/>
</dbReference>
<dbReference type="RefSeq" id="WP_092702992.1">
    <property type="nucleotide sequence ID" value="NZ_FOSR01000005.1"/>
</dbReference>
<keyword evidence="5" id="KW-1185">Reference proteome</keyword>
<name>A0A1I4BQF7_9GAMM</name>
<protein>
    <submittedName>
        <fullName evidence="4">Predicted unusual protein kinase regulating ubiquinone biosynthesis, AarF/ABC1/UbiB family</fullName>
    </submittedName>
</protein>
<evidence type="ECO:0000256" key="2">
    <source>
        <dbReference type="SAM" id="Phobius"/>
    </source>
</evidence>
<evidence type="ECO:0000313" key="4">
    <source>
        <dbReference type="EMBL" id="SFK70206.1"/>
    </source>
</evidence>
<dbReference type="Pfam" id="PF03109">
    <property type="entry name" value="ABC1"/>
    <property type="match status" value="1"/>
</dbReference>
<keyword evidence="2" id="KW-0472">Membrane</keyword>
<dbReference type="EMBL" id="FOSR01000005">
    <property type="protein sequence ID" value="SFK70206.1"/>
    <property type="molecule type" value="Genomic_DNA"/>
</dbReference>
<evidence type="ECO:0000259" key="3">
    <source>
        <dbReference type="PROSITE" id="PS50011"/>
    </source>
</evidence>
<feature type="transmembrane region" description="Helical" evidence="2">
    <location>
        <begin position="491"/>
        <end position="511"/>
    </location>
</feature>
<keyword evidence="2" id="KW-0812">Transmembrane</keyword>
<dbReference type="PANTHER" id="PTHR10566:SF113">
    <property type="entry name" value="PROTEIN ACTIVITY OF BC1 COMPLEX KINASE 7, CHLOROPLASTIC"/>
    <property type="match status" value="1"/>
</dbReference>
<proteinExistence type="inferred from homology"/>
<dbReference type="InterPro" id="IPR004147">
    <property type="entry name" value="ABC1_dom"/>
</dbReference>
<reference evidence="5" key="1">
    <citation type="submission" date="2016-10" db="EMBL/GenBank/DDBJ databases">
        <authorList>
            <person name="Varghese N."/>
            <person name="Submissions S."/>
        </authorList>
    </citation>
    <scope>NUCLEOTIDE SEQUENCE [LARGE SCALE GENOMIC DNA]</scope>
    <source>
        <strain evidence="5">MO64</strain>
    </source>
</reference>